<keyword evidence="2" id="KW-0472">Membrane</keyword>
<dbReference type="CDD" id="cd13265">
    <property type="entry name" value="PH_evt"/>
    <property type="match status" value="1"/>
</dbReference>
<dbReference type="AlphaFoldDB" id="A0AAD1SZR0"/>
<comment type="subcellular location">
    <subcellularLocation>
        <location evidence="1">Membrane</location>
    </subcellularLocation>
</comment>
<dbReference type="EMBL" id="OW240920">
    <property type="protein sequence ID" value="CAH2315631.1"/>
    <property type="molecule type" value="Genomic_DNA"/>
</dbReference>
<evidence type="ECO:0000313" key="4">
    <source>
        <dbReference type="EMBL" id="CAH2315631.1"/>
    </source>
</evidence>
<evidence type="ECO:0000313" key="5">
    <source>
        <dbReference type="Proteomes" id="UP001295444"/>
    </source>
</evidence>
<dbReference type="PANTHER" id="PTHR14309:SF7">
    <property type="entry name" value="PLECKSTRIN HOMOLOGY DOMAIN-CONTAINING FAMILY B MEMBER 1"/>
    <property type="match status" value="1"/>
</dbReference>
<sequence>MALLKSGWLWRQSSILRRWKKHWFDLWMDGSLVYYPDEARGTYEERLLLKFHCTNIRAGAECDDIQLPEGGSRNALVMLQMRDHRVYLCAESEDDAVAWKMALDDAKYYPVYVYDPYDDSYQTVPMHDHHAVYTGHGYGHYGYIHGMPPVLVREDPYERRYGQQLALGMLAGAATGSAMSALMWLPSLSTWRLNNWALRSSHYGKNSHSNRSGGERASYLVRIALLSSATFIYWQPAPQAQELANAVPYSYNTEAPSRSNG</sequence>
<dbReference type="Pfam" id="PF00169">
    <property type="entry name" value="PH"/>
    <property type="match status" value="1"/>
</dbReference>
<dbReference type="InterPro" id="IPR011993">
    <property type="entry name" value="PH-like_dom_sf"/>
</dbReference>
<dbReference type="SMART" id="SM00233">
    <property type="entry name" value="PH"/>
    <property type="match status" value="1"/>
</dbReference>
<evidence type="ECO:0000259" key="3">
    <source>
        <dbReference type="PROSITE" id="PS50003"/>
    </source>
</evidence>
<dbReference type="Proteomes" id="UP001295444">
    <property type="component" value="Chromosome 09"/>
</dbReference>
<organism evidence="4 5">
    <name type="scientific">Pelobates cultripes</name>
    <name type="common">Western spadefoot toad</name>
    <dbReference type="NCBI Taxonomy" id="61616"/>
    <lineage>
        <taxon>Eukaryota</taxon>
        <taxon>Metazoa</taxon>
        <taxon>Chordata</taxon>
        <taxon>Craniata</taxon>
        <taxon>Vertebrata</taxon>
        <taxon>Euteleostomi</taxon>
        <taxon>Amphibia</taxon>
        <taxon>Batrachia</taxon>
        <taxon>Anura</taxon>
        <taxon>Pelobatoidea</taxon>
        <taxon>Pelobatidae</taxon>
        <taxon>Pelobates</taxon>
    </lineage>
</organism>
<dbReference type="GO" id="GO:0016020">
    <property type="term" value="C:membrane"/>
    <property type="evidence" value="ECO:0007669"/>
    <property type="project" value="UniProtKB-SubCell"/>
</dbReference>
<accession>A0AAD1SZR0</accession>
<reference evidence="4" key="1">
    <citation type="submission" date="2022-03" db="EMBL/GenBank/DDBJ databases">
        <authorList>
            <person name="Alioto T."/>
            <person name="Alioto T."/>
            <person name="Gomez Garrido J."/>
        </authorList>
    </citation>
    <scope>NUCLEOTIDE SEQUENCE</scope>
</reference>
<protein>
    <recommendedName>
        <fullName evidence="3">PH domain-containing protein</fullName>
    </recommendedName>
</protein>
<name>A0AAD1SZR0_PELCU</name>
<evidence type="ECO:0000256" key="1">
    <source>
        <dbReference type="ARBA" id="ARBA00004370"/>
    </source>
</evidence>
<dbReference type="GO" id="GO:0045595">
    <property type="term" value="P:regulation of cell differentiation"/>
    <property type="evidence" value="ECO:0007669"/>
    <property type="project" value="TreeGrafter"/>
</dbReference>
<feature type="domain" description="PH" evidence="3">
    <location>
        <begin position="2"/>
        <end position="108"/>
    </location>
</feature>
<dbReference type="InterPro" id="IPR039680">
    <property type="entry name" value="PLEKHB1/2"/>
</dbReference>
<dbReference type="SUPFAM" id="SSF50729">
    <property type="entry name" value="PH domain-like"/>
    <property type="match status" value="1"/>
</dbReference>
<dbReference type="PANTHER" id="PTHR14309">
    <property type="entry name" value="EXPRESSED PROTEIN"/>
    <property type="match status" value="1"/>
</dbReference>
<dbReference type="FunFam" id="2.30.29.30:FF:000073">
    <property type="entry name" value="Pleckstrin homology domain-containing family B member 2"/>
    <property type="match status" value="1"/>
</dbReference>
<evidence type="ECO:0000256" key="2">
    <source>
        <dbReference type="ARBA" id="ARBA00023136"/>
    </source>
</evidence>
<dbReference type="PROSITE" id="PS50003">
    <property type="entry name" value="PH_DOMAIN"/>
    <property type="match status" value="1"/>
</dbReference>
<proteinExistence type="predicted"/>
<dbReference type="InterPro" id="IPR001849">
    <property type="entry name" value="PH_domain"/>
</dbReference>
<keyword evidence="5" id="KW-1185">Reference proteome</keyword>
<dbReference type="Gene3D" id="2.30.29.30">
    <property type="entry name" value="Pleckstrin-homology domain (PH domain)/Phosphotyrosine-binding domain (PTB)"/>
    <property type="match status" value="1"/>
</dbReference>
<gene>
    <name evidence="4" type="ORF">PECUL_23A059581</name>
</gene>